<evidence type="ECO:0000256" key="2">
    <source>
        <dbReference type="ARBA" id="ARBA00022737"/>
    </source>
</evidence>
<reference evidence="6 7" key="1">
    <citation type="submission" date="2019-09" db="EMBL/GenBank/DDBJ databases">
        <title>Bird 10,000 Genomes (B10K) Project - Family phase.</title>
        <authorList>
            <person name="Zhang G."/>
        </authorList>
    </citation>
    <scope>NUCLEOTIDE SEQUENCE [LARGE SCALE GENOMIC DNA]</scope>
    <source>
        <strain evidence="6">B10K-CU-031-12</strain>
        <tissue evidence="6">Muscle</tissue>
    </source>
</reference>
<dbReference type="GO" id="GO:0005509">
    <property type="term" value="F:calcium ion binding"/>
    <property type="evidence" value="ECO:0007669"/>
    <property type="project" value="InterPro"/>
</dbReference>
<dbReference type="Pfam" id="PF13499">
    <property type="entry name" value="EF-hand_7"/>
    <property type="match status" value="1"/>
</dbReference>
<dbReference type="Proteomes" id="UP000574210">
    <property type="component" value="Unassembled WGS sequence"/>
</dbReference>
<dbReference type="SUPFAM" id="SSF47473">
    <property type="entry name" value="EF-hand"/>
    <property type="match status" value="1"/>
</dbReference>
<dbReference type="GO" id="GO:0016460">
    <property type="term" value="C:myosin II complex"/>
    <property type="evidence" value="ECO:0007669"/>
    <property type="project" value="TreeGrafter"/>
</dbReference>
<dbReference type="PANTHER" id="PTHR23048:SF48">
    <property type="entry name" value="CENTRIN 3"/>
    <property type="match status" value="1"/>
</dbReference>
<evidence type="ECO:0000259" key="5">
    <source>
        <dbReference type="PROSITE" id="PS50222"/>
    </source>
</evidence>
<proteinExistence type="predicted"/>
<feature type="non-terminal residue" evidence="6">
    <location>
        <position position="1"/>
    </location>
</feature>
<name>A0A7K8RWU9_9PASS</name>
<comment type="caution">
    <text evidence="6">The sequence shown here is derived from an EMBL/GenBank/DDBJ whole genome shotgun (WGS) entry which is preliminary data.</text>
</comment>
<dbReference type="InterPro" id="IPR050230">
    <property type="entry name" value="CALM/Myosin/TropC-like"/>
</dbReference>
<evidence type="ECO:0000256" key="3">
    <source>
        <dbReference type="ARBA" id="ARBA00022837"/>
    </source>
</evidence>
<dbReference type="EMBL" id="VWYZ01000173">
    <property type="protein sequence ID" value="NXF21472.1"/>
    <property type="molecule type" value="Genomic_DNA"/>
</dbReference>
<dbReference type="SMART" id="SM00054">
    <property type="entry name" value="EFh"/>
    <property type="match status" value="2"/>
</dbReference>
<dbReference type="Pfam" id="PF13202">
    <property type="entry name" value="EF-hand_5"/>
    <property type="match status" value="1"/>
</dbReference>
<evidence type="ECO:0000256" key="4">
    <source>
        <dbReference type="SAM" id="MobiDB-lite"/>
    </source>
</evidence>
<dbReference type="InterPro" id="IPR002048">
    <property type="entry name" value="EF_hand_dom"/>
</dbReference>
<feature type="domain" description="EF-hand" evidence="5">
    <location>
        <begin position="77"/>
        <end position="112"/>
    </location>
</feature>
<organism evidence="6 7">
    <name type="scientific">Rhodinocichla rosea</name>
    <dbReference type="NCBI Taxonomy" id="58203"/>
    <lineage>
        <taxon>Eukaryota</taxon>
        <taxon>Metazoa</taxon>
        <taxon>Chordata</taxon>
        <taxon>Craniata</taxon>
        <taxon>Vertebrata</taxon>
        <taxon>Euteleostomi</taxon>
        <taxon>Archelosauria</taxon>
        <taxon>Archosauria</taxon>
        <taxon>Dinosauria</taxon>
        <taxon>Saurischia</taxon>
        <taxon>Theropoda</taxon>
        <taxon>Coelurosauria</taxon>
        <taxon>Aves</taxon>
        <taxon>Neognathae</taxon>
        <taxon>Neoaves</taxon>
        <taxon>Telluraves</taxon>
        <taxon>Australaves</taxon>
        <taxon>Passeriformes</taxon>
        <taxon>Thraupidae</taxon>
        <taxon>Rhodinocichla</taxon>
    </lineage>
</organism>
<evidence type="ECO:0000313" key="6">
    <source>
        <dbReference type="EMBL" id="NXF21472.1"/>
    </source>
</evidence>
<evidence type="ECO:0000313" key="7">
    <source>
        <dbReference type="Proteomes" id="UP000574210"/>
    </source>
</evidence>
<dbReference type="PANTHER" id="PTHR23048">
    <property type="entry name" value="MYOSIN LIGHT CHAIN 1, 3"/>
    <property type="match status" value="1"/>
</dbReference>
<accession>A0A7K8RWU9</accession>
<feature type="region of interest" description="Disordered" evidence="4">
    <location>
        <begin position="1"/>
        <end position="20"/>
    </location>
</feature>
<keyword evidence="1" id="KW-0479">Metal-binding</keyword>
<protein>
    <submittedName>
        <fullName evidence="6">CETN3 protein</fullName>
    </submittedName>
</protein>
<keyword evidence="2" id="KW-0677">Repeat</keyword>
<dbReference type="PROSITE" id="PS00018">
    <property type="entry name" value="EF_HAND_1"/>
    <property type="match status" value="1"/>
</dbReference>
<dbReference type="CDD" id="cd00051">
    <property type="entry name" value="EFh"/>
    <property type="match status" value="1"/>
</dbReference>
<dbReference type="FunFam" id="1.10.238.10:FF:000553">
    <property type="entry name" value="Centrin 3"/>
    <property type="match status" value="1"/>
</dbReference>
<dbReference type="InterPro" id="IPR011992">
    <property type="entry name" value="EF-hand-dom_pair"/>
</dbReference>
<dbReference type="Gene3D" id="1.10.238.10">
    <property type="entry name" value="EF-hand"/>
    <property type="match status" value="2"/>
</dbReference>
<feature type="domain" description="EF-hand" evidence="5">
    <location>
        <begin position="19"/>
        <end position="54"/>
    </location>
</feature>
<dbReference type="InterPro" id="IPR018247">
    <property type="entry name" value="EF_Hand_1_Ca_BS"/>
</dbReference>
<dbReference type="AlphaFoldDB" id="A0A7K8RWU9"/>
<keyword evidence="7" id="KW-1185">Reference proteome</keyword>
<dbReference type="PROSITE" id="PS50222">
    <property type="entry name" value="EF_HAND_2"/>
    <property type="match status" value="3"/>
</dbReference>
<evidence type="ECO:0000256" key="1">
    <source>
        <dbReference type="ARBA" id="ARBA00022723"/>
    </source>
</evidence>
<sequence>NELSVDKTKKKKRRELTEEQKQEIKDAFELFDTDKDRAINYHELKVEVSFHLSNFIADNISVPYIFFAVTDWILDRDPQEEILKAFKLFDDDDSGKISLRNLRRVARELGENMSDEELRAMIEEFDKDGDGE</sequence>
<keyword evidence="3" id="KW-0106">Calcium</keyword>
<feature type="non-terminal residue" evidence="6">
    <location>
        <position position="132"/>
    </location>
</feature>
<feature type="domain" description="EF-hand" evidence="5">
    <location>
        <begin position="113"/>
        <end position="132"/>
    </location>
</feature>
<gene>
    <name evidence="6" type="primary">Cetn3</name>
    <name evidence="6" type="ORF">RHOROS_R02636</name>
</gene>